<name>A0A0J6C3W0_9BORD</name>
<evidence type="ECO:0000256" key="2">
    <source>
        <dbReference type="ARBA" id="ARBA00022475"/>
    </source>
</evidence>
<dbReference type="RefSeq" id="WP_048026293.1">
    <property type="nucleotide sequence ID" value="NZ_CAJGUP010000078.1"/>
</dbReference>
<keyword evidence="3 6" id="KW-0812">Transmembrane</keyword>
<keyword evidence="2" id="KW-1003">Cell membrane</keyword>
<feature type="transmembrane region" description="Helical" evidence="6">
    <location>
        <begin position="36"/>
        <end position="56"/>
    </location>
</feature>
<evidence type="ECO:0000256" key="1">
    <source>
        <dbReference type="ARBA" id="ARBA00004651"/>
    </source>
</evidence>
<feature type="transmembrane region" description="Helical" evidence="6">
    <location>
        <begin position="251"/>
        <end position="275"/>
    </location>
</feature>
<organism evidence="7 8">
    <name type="scientific">Bordetella pseudohinzii</name>
    <dbReference type="NCBI Taxonomy" id="1331258"/>
    <lineage>
        <taxon>Bacteria</taxon>
        <taxon>Pseudomonadati</taxon>
        <taxon>Pseudomonadota</taxon>
        <taxon>Betaproteobacteria</taxon>
        <taxon>Burkholderiales</taxon>
        <taxon>Alcaligenaceae</taxon>
        <taxon>Bordetella</taxon>
    </lineage>
</organism>
<reference evidence="7 8" key="1">
    <citation type="submission" date="2015-09" db="EMBL/GenBank/DDBJ databases">
        <authorList>
            <person name="Jackson K.R."/>
            <person name="Lunt B.L."/>
            <person name="Fisher J.N.B."/>
            <person name="Gardner A.V."/>
            <person name="Bailey M.E."/>
            <person name="Deus L.M."/>
            <person name="Earl A.S."/>
            <person name="Gibby P.D."/>
            <person name="Hartmann K.A."/>
            <person name="Liu J.E."/>
            <person name="Manci A.M."/>
            <person name="Nielsen D.A."/>
            <person name="Solomon M.B."/>
            <person name="Breakwell D.P."/>
            <person name="Burnett S.H."/>
            <person name="Grose J.H."/>
        </authorList>
    </citation>
    <scope>NUCLEOTIDE SEQUENCE [LARGE SCALE GENOMIC DNA]</scope>
    <source>
        <strain evidence="7 8">2789STDY5608636</strain>
    </source>
</reference>
<feature type="transmembrane region" description="Helical" evidence="6">
    <location>
        <begin position="215"/>
        <end position="239"/>
    </location>
</feature>
<gene>
    <name evidence="7" type="ORF">ERS370011_01953</name>
</gene>
<evidence type="ECO:0000256" key="4">
    <source>
        <dbReference type="ARBA" id="ARBA00022989"/>
    </source>
</evidence>
<dbReference type="GO" id="GO:0015658">
    <property type="term" value="F:branched-chain amino acid transmembrane transporter activity"/>
    <property type="evidence" value="ECO:0007669"/>
    <property type="project" value="InterPro"/>
</dbReference>
<feature type="transmembrane region" description="Helical" evidence="6">
    <location>
        <begin position="295"/>
        <end position="317"/>
    </location>
</feature>
<dbReference type="Pfam" id="PF02653">
    <property type="entry name" value="BPD_transp_2"/>
    <property type="match status" value="1"/>
</dbReference>
<accession>A0A0J6C3W0</accession>
<evidence type="ECO:0000313" key="7">
    <source>
        <dbReference type="EMBL" id="CUI72783.1"/>
    </source>
</evidence>
<accession>A0A0M7EWI4</accession>
<feature type="transmembrane region" description="Helical" evidence="6">
    <location>
        <begin position="63"/>
        <end position="84"/>
    </location>
</feature>
<dbReference type="InterPro" id="IPR043428">
    <property type="entry name" value="LivM-like"/>
</dbReference>
<sequence>MKALAWLDRRRGDGAGALALLALALGLPFVVEDRFYLNLLFLVMLYGGLASAWNLLGGFAGQFSLGHTAFFGIGAYTSTLLYTMAGVSPWVGALAGVALSALLAFLISYPTFRLRGVFFSMATIAVGETARIVLLWLRRYAEIPYGISINYEPGLARMMFAEPRSYALLGGLFMLMVCAVAYVLSRSRPGYYLNALRDNEEAARASGIDLRRYKLLALLLSAAFTSLGGTLMAQYVLYIEPGTVFSLAISVDLALMSILGGLGTLAGPLLGAAVAVPLQEFLRDWLGSAGAGAHLAVYGALLVVIVMIMPQGVVGAWSQRRRKQVNRTREAARHA</sequence>
<feature type="transmembrane region" description="Helical" evidence="6">
    <location>
        <begin position="12"/>
        <end position="30"/>
    </location>
</feature>
<evidence type="ECO:0000313" key="8">
    <source>
        <dbReference type="Proteomes" id="UP000053096"/>
    </source>
</evidence>
<dbReference type="PANTHER" id="PTHR30482:SF10">
    <property type="entry name" value="HIGH-AFFINITY BRANCHED-CHAIN AMINO ACID TRANSPORT PROTEIN BRAE"/>
    <property type="match status" value="1"/>
</dbReference>
<dbReference type="AlphaFoldDB" id="A0A0J6C3W0"/>
<evidence type="ECO:0000256" key="3">
    <source>
        <dbReference type="ARBA" id="ARBA00022692"/>
    </source>
</evidence>
<dbReference type="EMBL" id="CYTV01000004">
    <property type="protein sequence ID" value="CUI72783.1"/>
    <property type="molecule type" value="Genomic_DNA"/>
</dbReference>
<dbReference type="CDD" id="cd06581">
    <property type="entry name" value="TM_PBP1_LivM_like"/>
    <property type="match status" value="1"/>
</dbReference>
<dbReference type="InterPro" id="IPR001851">
    <property type="entry name" value="ABC_transp_permease"/>
</dbReference>
<keyword evidence="4 6" id="KW-1133">Transmembrane helix</keyword>
<evidence type="ECO:0000256" key="6">
    <source>
        <dbReference type="SAM" id="Phobius"/>
    </source>
</evidence>
<evidence type="ECO:0000256" key="5">
    <source>
        <dbReference type="ARBA" id="ARBA00023136"/>
    </source>
</evidence>
<feature type="transmembrane region" description="Helical" evidence="6">
    <location>
        <begin position="166"/>
        <end position="184"/>
    </location>
</feature>
<keyword evidence="5 6" id="KW-0472">Membrane</keyword>
<protein>
    <submittedName>
        <fullName evidence="7">Leucine/isoleucine/valine transporter permease subunit</fullName>
    </submittedName>
</protein>
<dbReference type="PANTHER" id="PTHR30482">
    <property type="entry name" value="HIGH-AFFINITY BRANCHED-CHAIN AMINO ACID TRANSPORT SYSTEM PERMEASE"/>
    <property type="match status" value="1"/>
</dbReference>
<feature type="transmembrane region" description="Helical" evidence="6">
    <location>
        <begin position="90"/>
        <end position="112"/>
    </location>
</feature>
<dbReference type="Proteomes" id="UP000053096">
    <property type="component" value="Unassembled WGS sequence"/>
</dbReference>
<comment type="subcellular location">
    <subcellularLocation>
        <location evidence="1">Cell membrane</location>
        <topology evidence="1">Multi-pass membrane protein</topology>
    </subcellularLocation>
</comment>
<dbReference type="GO" id="GO:0005886">
    <property type="term" value="C:plasma membrane"/>
    <property type="evidence" value="ECO:0007669"/>
    <property type="project" value="UniProtKB-SubCell"/>
</dbReference>
<proteinExistence type="predicted"/>
<dbReference type="OrthoDB" id="9814461at2"/>